<organism evidence="9 10">
    <name type="scientific">Parahaliea aestuarii</name>
    <dbReference type="NCBI Taxonomy" id="1852021"/>
    <lineage>
        <taxon>Bacteria</taxon>
        <taxon>Pseudomonadati</taxon>
        <taxon>Pseudomonadota</taxon>
        <taxon>Gammaproteobacteria</taxon>
        <taxon>Cellvibrionales</taxon>
        <taxon>Halieaceae</taxon>
        <taxon>Parahaliea</taxon>
    </lineage>
</organism>
<evidence type="ECO:0000313" key="10">
    <source>
        <dbReference type="Proteomes" id="UP000321933"/>
    </source>
</evidence>
<dbReference type="InterPro" id="IPR036291">
    <property type="entry name" value="NAD(P)-bd_dom_sf"/>
</dbReference>
<dbReference type="OrthoDB" id="9808602at2"/>
<dbReference type="GO" id="GO:0016020">
    <property type="term" value="C:membrane"/>
    <property type="evidence" value="ECO:0007669"/>
    <property type="project" value="UniProtKB-SubCell"/>
</dbReference>
<dbReference type="GO" id="GO:0089702">
    <property type="term" value="F:undecaprenyl-phosphate glucose phosphotransferase activity"/>
    <property type="evidence" value="ECO:0007669"/>
    <property type="project" value="UniProtKB-EC"/>
</dbReference>
<proteinExistence type="inferred from homology"/>
<keyword evidence="4 7" id="KW-0812">Transmembrane</keyword>
<dbReference type="AlphaFoldDB" id="A0A5C8ZSA6"/>
<evidence type="ECO:0000256" key="7">
    <source>
        <dbReference type="SAM" id="Phobius"/>
    </source>
</evidence>
<dbReference type="Pfam" id="PF02397">
    <property type="entry name" value="Bac_transf"/>
    <property type="match status" value="1"/>
</dbReference>
<dbReference type="NCBIfam" id="TIGR03023">
    <property type="entry name" value="WcaJ_sugtrans"/>
    <property type="match status" value="1"/>
</dbReference>
<dbReference type="Proteomes" id="UP000321933">
    <property type="component" value="Unassembled WGS sequence"/>
</dbReference>
<feature type="domain" description="Bacterial sugar transferase" evidence="8">
    <location>
        <begin position="327"/>
        <end position="512"/>
    </location>
</feature>
<keyword evidence="3 9" id="KW-0808">Transferase</keyword>
<dbReference type="EMBL" id="VRYZ01000006">
    <property type="protein sequence ID" value="TXS90462.1"/>
    <property type="molecule type" value="Genomic_DNA"/>
</dbReference>
<feature type="transmembrane region" description="Helical" evidence="7">
    <location>
        <begin position="64"/>
        <end position="87"/>
    </location>
</feature>
<keyword evidence="10" id="KW-1185">Reference proteome</keyword>
<gene>
    <name evidence="9" type="ORF">FVW59_14060</name>
</gene>
<dbReference type="PANTHER" id="PTHR30576:SF0">
    <property type="entry name" value="UNDECAPRENYL-PHOSPHATE N-ACETYLGALACTOSAMINYL 1-PHOSPHATE TRANSFERASE-RELATED"/>
    <property type="match status" value="1"/>
</dbReference>
<dbReference type="EC" id="2.7.8.31" evidence="9"/>
<name>A0A5C8ZSA6_9GAMM</name>
<dbReference type="InterPro" id="IPR017475">
    <property type="entry name" value="EPS_sugar_tfrase"/>
</dbReference>
<evidence type="ECO:0000256" key="3">
    <source>
        <dbReference type="ARBA" id="ARBA00022679"/>
    </source>
</evidence>
<sequence length="517" mass="58420">MWYTHEIANVQQYKQRRHSSDYRGNCAMNIGSLGIHTPRRDYAGAVGGVAGIPVKRLFRRQDCLAMNAQIYLCMLLAMASLLLLAWWRNGAITAPYPQLAGFTALVMWPVYQLTGVFQQSRGRIQCLLQLTKAWGLTLGFILTLGFVTKSSESFSRLVLVGWALLAYSLQVICYLTTLKLLQRFHLHYGEPIRTAIVGSQALAHHLARSFDDNPWLPDRIIGVIDNSVKGRDSWDGSLSPWLGYTRDLEQLVQQHGIRRVYIALPLSCSDMIESIYDRLVDKNVDIIWAPDIFSLRLLNHGVSEVAGVPLLSLSESPMAREGQVLAKSLLDTLVASFALLLLSPLMIAVALGVKLTSPGPVFFRQQRHGWDGRVIEVIKFRSMYMHREDGDSVTQASRNDKRVTPIGRFLRRSSIDELPQLFNVLGGSMSLVGPRPHALQHNEYYASLIKPYMIRHRIKPGITGLAQVNGCRGETESVDKMKHRVDYDIDYINRWSLWLDITILVKTPFTLLSKDIY</sequence>
<comment type="subcellular location">
    <subcellularLocation>
        <location evidence="1">Membrane</location>
        <topology evidence="1">Multi-pass membrane protein</topology>
    </subcellularLocation>
</comment>
<feature type="transmembrane region" description="Helical" evidence="7">
    <location>
        <begin position="154"/>
        <end position="175"/>
    </location>
</feature>
<feature type="transmembrane region" description="Helical" evidence="7">
    <location>
        <begin position="130"/>
        <end position="148"/>
    </location>
</feature>
<feature type="transmembrane region" description="Helical" evidence="7">
    <location>
        <begin position="328"/>
        <end position="353"/>
    </location>
</feature>
<evidence type="ECO:0000313" key="9">
    <source>
        <dbReference type="EMBL" id="TXS90462.1"/>
    </source>
</evidence>
<accession>A0A5C8ZSA6</accession>
<keyword evidence="5 7" id="KW-1133">Transmembrane helix</keyword>
<dbReference type="SUPFAM" id="SSF51735">
    <property type="entry name" value="NAD(P)-binding Rossmann-fold domains"/>
    <property type="match status" value="1"/>
</dbReference>
<comment type="caution">
    <text evidence="9">The sequence shown here is derived from an EMBL/GenBank/DDBJ whole genome shotgun (WGS) entry which is preliminary data.</text>
</comment>
<evidence type="ECO:0000259" key="8">
    <source>
        <dbReference type="Pfam" id="PF02397"/>
    </source>
</evidence>
<evidence type="ECO:0000256" key="5">
    <source>
        <dbReference type="ARBA" id="ARBA00022989"/>
    </source>
</evidence>
<comment type="similarity">
    <text evidence="2">Belongs to the bacterial sugar transferase family.</text>
</comment>
<feature type="transmembrane region" description="Helical" evidence="7">
    <location>
        <begin position="99"/>
        <end position="118"/>
    </location>
</feature>
<protein>
    <submittedName>
        <fullName evidence="9">Undecaprenyl-phosphate glucose phosphotransferase</fullName>
        <ecNumber evidence="9">2.7.8.31</ecNumber>
    </submittedName>
</protein>
<evidence type="ECO:0000256" key="1">
    <source>
        <dbReference type="ARBA" id="ARBA00004141"/>
    </source>
</evidence>
<dbReference type="InterPro" id="IPR003362">
    <property type="entry name" value="Bact_transf"/>
</dbReference>
<dbReference type="InterPro" id="IPR017473">
    <property type="entry name" value="Undecaprenyl-P_gluc_Ptfrase"/>
</dbReference>
<evidence type="ECO:0000256" key="4">
    <source>
        <dbReference type="ARBA" id="ARBA00022692"/>
    </source>
</evidence>
<evidence type="ECO:0000256" key="2">
    <source>
        <dbReference type="ARBA" id="ARBA00006464"/>
    </source>
</evidence>
<dbReference type="PANTHER" id="PTHR30576">
    <property type="entry name" value="COLANIC BIOSYNTHESIS UDP-GLUCOSE LIPID CARRIER TRANSFERASE"/>
    <property type="match status" value="1"/>
</dbReference>
<evidence type="ECO:0000256" key="6">
    <source>
        <dbReference type="ARBA" id="ARBA00023136"/>
    </source>
</evidence>
<reference evidence="9 10" key="1">
    <citation type="submission" date="2019-08" db="EMBL/GenBank/DDBJ databases">
        <title>Parahaliea maris sp. nov., isolated from the surface seawater.</title>
        <authorList>
            <person name="Liu Y."/>
        </authorList>
    </citation>
    <scope>NUCLEOTIDE SEQUENCE [LARGE SCALE GENOMIC DNA]</scope>
    <source>
        <strain evidence="9 10">S2-26</strain>
    </source>
</reference>
<dbReference type="Pfam" id="PF13727">
    <property type="entry name" value="CoA_binding_3"/>
    <property type="match status" value="1"/>
</dbReference>
<dbReference type="Gene3D" id="3.40.50.720">
    <property type="entry name" value="NAD(P)-binding Rossmann-like Domain"/>
    <property type="match status" value="1"/>
</dbReference>
<keyword evidence="6 7" id="KW-0472">Membrane</keyword>
<dbReference type="NCBIfam" id="TIGR03025">
    <property type="entry name" value="EPS_sugtrans"/>
    <property type="match status" value="1"/>
</dbReference>